<keyword evidence="9" id="KW-0560">Oxidoreductase</keyword>
<dbReference type="EC" id="1.3.5.2" evidence="5"/>
<protein>
    <recommendedName>
        <fullName evidence="6">Dihydroorotate dehydrogenase (quinone), mitochondrial</fullName>
        <ecNumber evidence="5">1.3.5.2</ecNumber>
    </recommendedName>
</protein>
<proteinExistence type="inferred from homology"/>
<evidence type="ECO:0000256" key="7">
    <source>
        <dbReference type="ARBA" id="ARBA00022630"/>
    </source>
</evidence>
<evidence type="ECO:0000256" key="5">
    <source>
        <dbReference type="ARBA" id="ARBA00012791"/>
    </source>
</evidence>
<evidence type="ECO:0000313" key="14">
    <source>
        <dbReference type="EMBL" id="KAK9850429.1"/>
    </source>
</evidence>
<keyword evidence="10" id="KW-0472">Membrane</keyword>
<reference evidence="14 15" key="1">
    <citation type="journal article" date="2024" name="Nat. Commun.">
        <title>Phylogenomics reveals the evolutionary origins of lichenization in chlorophyte algae.</title>
        <authorList>
            <person name="Puginier C."/>
            <person name="Libourel C."/>
            <person name="Otte J."/>
            <person name="Skaloud P."/>
            <person name="Haon M."/>
            <person name="Grisel S."/>
            <person name="Petersen M."/>
            <person name="Berrin J.G."/>
            <person name="Delaux P.M."/>
            <person name="Dal Grande F."/>
            <person name="Keller J."/>
        </authorList>
    </citation>
    <scope>NUCLEOTIDE SEQUENCE [LARGE SCALE GENOMIC DNA]</scope>
    <source>
        <strain evidence="14 15">SAG 2523</strain>
    </source>
</reference>
<dbReference type="AlphaFoldDB" id="A0AAW1SNC0"/>
<dbReference type="InterPro" id="IPR013785">
    <property type="entry name" value="Aldolase_TIM"/>
</dbReference>
<evidence type="ECO:0000256" key="10">
    <source>
        <dbReference type="ARBA" id="ARBA00023136"/>
    </source>
</evidence>
<dbReference type="Gene3D" id="3.20.20.70">
    <property type="entry name" value="Aldolase class I"/>
    <property type="match status" value="2"/>
</dbReference>
<dbReference type="GO" id="GO:0009220">
    <property type="term" value="P:pyrimidine ribonucleotide biosynthetic process"/>
    <property type="evidence" value="ECO:0007669"/>
    <property type="project" value="TreeGrafter"/>
</dbReference>
<dbReference type="InterPro" id="IPR050074">
    <property type="entry name" value="DHO_dehydrogenase"/>
</dbReference>
<comment type="pathway">
    <text evidence="3">Pyrimidine metabolism; UMP biosynthesis via de novo pathway; orotate from (S)-dihydroorotate (quinone route): step 1/1.</text>
</comment>
<dbReference type="GO" id="GO:0106430">
    <property type="term" value="F:dihydroorotate dehydrogenase (quinone) activity"/>
    <property type="evidence" value="ECO:0007669"/>
    <property type="project" value="UniProtKB-EC"/>
</dbReference>
<comment type="catalytic activity">
    <reaction evidence="11">
        <text>(S)-dihydroorotate + a quinone = orotate + a quinol</text>
        <dbReference type="Rhea" id="RHEA:30187"/>
        <dbReference type="ChEBI" id="CHEBI:24646"/>
        <dbReference type="ChEBI" id="CHEBI:30839"/>
        <dbReference type="ChEBI" id="CHEBI:30864"/>
        <dbReference type="ChEBI" id="CHEBI:132124"/>
        <dbReference type="EC" id="1.3.5.2"/>
    </reaction>
</comment>
<evidence type="ECO:0000256" key="6">
    <source>
        <dbReference type="ARBA" id="ARBA00017599"/>
    </source>
</evidence>
<evidence type="ECO:0000313" key="15">
    <source>
        <dbReference type="Proteomes" id="UP001485043"/>
    </source>
</evidence>
<evidence type="ECO:0000259" key="13">
    <source>
        <dbReference type="Pfam" id="PF01180"/>
    </source>
</evidence>
<dbReference type="GO" id="GO:0006207">
    <property type="term" value="P:'de novo' pyrimidine nucleobase biosynthetic process"/>
    <property type="evidence" value="ECO:0007669"/>
    <property type="project" value="InterPro"/>
</dbReference>
<dbReference type="GO" id="GO:0005743">
    <property type="term" value="C:mitochondrial inner membrane"/>
    <property type="evidence" value="ECO:0007669"/>
    <property type="project" value="TreeGrafter"/>
</dbReference>
<dbReference type="EMBL" id="JALJOV010001292">
    <property type="protein sequence ID" value="KAK9850429.1"/>
    <property type="molecule type" value="Genomic_DNA"/>
</dbReference>
<evidence type="ECO:0000256" key="11">
    <source>
        <dbReference type="ARBA" id="ARBA00048639"/>
    </source>
</evidence>
<feature type="region of interest" description="Disordered" evidence="12">
    <location>
        <begin position="255"/>
        <end position="275"/>
    </location>
</feature>
<evidence type="ECO:0000256" key="12">
    <source>
        <dbReference type="SAM" id="MobiDB-lite"/>
    </source>
</evidence>
<evidence type="ECO:0000256" key="4">
    <source>
        <dbReference type="ARBA" id="ARBA00005359"/>
    </source>
</evidence>
<dbReference type="PANTHER" id="PTHR48109:SF4">
    <property type="entry name" value="DIHYDROOROTATE DEHYDROGENASE (QUINONE), MITOCHONDRIAL"/>
    <property type="match status" value="1"/>
</dbReference>
<dbReference type="InterPro" id="IPR005720">
    <property type="entry name" value="Dihydroorotate_DH_cat"/>
</dbReference>
<comment type="similarity">
    <text evidence="4">Belongs to the dihydroorotate dehydrogenase family. Type 2 subfamily.</text>
</comment>
<feature type="domain" description="Dihydroorotate dehydrogenase catalytic" evidence="13">
    <location>
        <begin position="260"/>
        <end position="347"/>
    </location>
</feature>
<dbReference type="InterPro" id="IPR001295">
    <property type="entry name" value="Dihydroorotate_DH_CS"/>
</dbReference>
<evidence type="ECO:0000256" key="2">
    <source>
        <dbReference type="ARBA" id="ARBA00004370"/>
    </source>
</evidence>
<evidence type="ECO:0000256" key="8">
    <source>
        <dbReference type="ARBA" id="ARBA00022643"/>
    </source>
</evidence>
<organism evidence="14 15">
    <name type="scientific">Apatococcus fuscideae</name>
    <dbReference type="NCBI Taxonomy" id="2026836"/>
    <lineage>
        <taxon>Eukaryota</taxon>
        <taxon>Viridiplantae</taxon>
        <taxon>Chlorophyta</taxon>
        <taxon>core chlorophytes</taxon>
        <taxon>Trebouxiophyceae</taxon>
        <taxon>Chlorellales</taxon>
        <taxon>Chlorellaceae</taxon>
        <taxon>Apatococcus</taxon>
    </lineage>
</organism>
<dbReference type="InterPro" id="IPR005719">
    <property type="entry name" value="Dihydroorotate_DH_2"/>
</dbReference>
<evidence type="ECO:0000256" key="9">
    <source>
        <dbReference type="ARBA" id="ARBA00023002"/>
    </source>
</evidence>
<accession>A0AAW1SNC0</accession>
<comment type="subcellular location">
    <subcellularLocation>
        <location evidence="2">Membrane</location>
    </subcellularLocation>
</comment>
<dbReference type="Proteomes" id="UP001485043">
    <property type="component" value="Unassembled WGS sequence"/>
</dbReference>
<sequence>MLRRLRQGLLLASAGAAAAAVVYYRNDMPQLQYDAAGTAGSFLKLLDAERAHDVGVWLAKKQLFPRDSRPDPPSLQTRVWGRDFSNPIGLAAGFDKNAEAMEGLLGLGFGFLEVGTITPLPQGGNPKPRVFRLPELSATINRCGFNSKGVDAASDTLLKYRLKLVKDHAELTRTKSEEQTGTPDQLSRSAGLVAVNLGKNKICEDPAADYCVGVSKLGPFADFIVINVSSPNTPGLRALQGKKELEKLMRRVKATRDGMQSKAHPTGAQEGGLSGQPLMELSTEVLKDMYRLTRGRVPLVGCGGVCSGEDAYRKIRAGASLVELWTSMAYEGPSLVPRLKRELADCLERDGFKCVEEAVGADHPEEEVKSWWRSWF</sequence>
<keyword evidence="8" id="KW-0288">FMN</keyword>
<keyword evidence="15" id="KW-1185">Reference proteome</keyword>
<name>A0AAW1SNC0_9CHLO</name>
<feature type="domain" description="Dihydroorotate dehydrogenase catalytic" evidence="13">
    <location>
        <begin position="75"/>
        <end position="255"/>
    </location>
</feature>
<keyword evidence="7" id="KW-0285">Flavoprotein</keyword>
<comment type="caution">
    <text evidence="14">The sequence shown here is derived from an EMBL/GenBank/DDBJ whole genome shotgun (WGS) entry which is preliminary data.</text>
</comment>
<comment type="cofactor">
    <cofactor evidence="1">
        <name>FMN</name>
        <dbReference type="ChEBI" id="CHEBI:58210"/>
    </cofactor>
</comment>
<dbReference type="PANTHER" id="PTHR48109">
    <property type="entry name" value="DIHYDROOROTATE DEHYDROGENASE (QUINONE), MITOCHONDRIAL-RELATED"/>
    <property type="match status" value="1"/>
</dbReference>
<gene>
    <name evidence="14" type="ORF">WJX84_007923</name>
</gene>
<dbReference type="PROSITE" id="PS00912">
    <property type="entry name" value="DHODEHASE_2"/>
    <property type="match status" value="1"/>
</dbReference>
<dbReference type="PROSITE" id="PS00911">
    <property type="entry name" value="DHODEHASE_1"/>
    <property type="match status" value="1"/>
</dbReference>
<evidence type="ECO:0000256" key="3">
    <source>
        <dbReference type="ARBA" id="ARBA00005161"/>
    </source>
</evidence>
<dbReference type="SUPFAM" id="SSF51395">
    <property type="entry name" value="FMN-linked oxidoreductases"/>
    <property type="match status" value="1"/>
</dbReference>
<dbReference type="Pfam" id="PF01180">
    <property type="entry name" value="DHO_dh"/>
    <property type="match status" value="2"/>
</dbReference>
<dbReference type="CDD" id="cd04738">
    <property type="entry name" value="DHOD_2_like"/>
    <property type="match status" value="1"/>
</dbReference>
<evidence type="ECO:0000256" key="1">
    <source>
        <dbReference type="ARBA" id="ARBA00001917"/>
    </source>
</evidence>